<comment type="caution">
    <text evidence="14">The sequence shown here is derived from an EMBL/GenBank/DDBJ whole genome shotgun (WGS) entry which is preliminary data.</text>
</comment>
<evidence type="ECO:0000259" key="13">
    <source>
        <dbReference type="PROSITE" id="PS50885"/>
    </source>
</evidence>
<dbReference type="PATRIC" id="fig|405444.3.peg.2972"/>
<dbReference type="GO" id="GO:0005886">
    <property type="term" value="C:plasma membrane"/>
    <property type="evidence" value="ECO:0007669"/>
    <property type="project" value="TreeGrafter"/>
</dbReference>
<evidence type="ECO:0000256" key="5">
    <source>
        <dbReference type="ARBA" id="ARBA00022679"/>
    </source>
</evidence>
<comment type="catalytic activity">
    <reaction evidence="1">
        <text>ATP + protein L-histidine = ADP + protein N-phospho-L-histidine.</text>
        <dbReference type="EC" id="2.7.13.3"/>
    </reaction>
</comment>
<dbReference type="InterPro" id="IPR005467">
    <property type="entry name" value="His_kinase_dom"/>
</dbReference>
<dbReference type="InterPro" id="IPR050428">
    <property type="entry name" value="TCS_sensor_his_kinase"/>
</dbReference>
<organism evidence="14 15">
    <name type="scientific">Stenotrophomonas humi</name>
    <dbReference type="NCBI Taxonomy" id="405444"/>
    <lineage>
        <taxon>Bacteria</taxon>
        <taxon>Pseudomonadati</taxon>
        <taxon>Pseudomonadota</taxon>
        <taxon>Gammaproteobacteria</taxon>
        <taxon>Lysobacterales</taxon>
        <taxon>Lysobacteraceae</taxon>
        <taxon>Stenotrophomonas</taxon>
    </lineage>
</organism>
<dbReference type="EC" id="2.7.13.3" evidence="3"/>
<evidence type="ECO:0000256" key="9">
    <source>
        <dbReference type="ARBA" id="ARBA00023012"/>
    </source>
</evidence>
<keyword evidence="7 14" id="KW-0418">Kinase</keyword>
<dbReference type="GO" id="GO:0004673">
    <property type="term" value="F:protein histidine kinase activity"/>
    <property type="evidence" value="ECO:0007669"/>
    <property type="project" value="UniProtKB-EC"/>
</dbReference>
<gene>
    <name evidence="14" type="ORF">ABB26_17240</name>
</gene>
<keyword evidence="15" id="KW-1185">Reference proteome</keyword>
<dbReference type="InterPro" id="IPR004358">
    <property type="entry name" value="Sig_transdc_His_kin-like_C"/>
</dbReference>
<dbReference type="AlphaFoldDB" id="A0A0R0BWL4"/>
<keyword evidence="4" id="KW-0597">Phosphoprotein</keyword>
<dbReference type="Pfam" id="PF02518">
    <property type="entry name" value="HATPase_c"/>
    <property type="match status" value="1"/>
</dbReference>
<feature type="domain" description="Histidine kinase" evidence="12">
    <location>
        <begin position="247"/>
        <end position="442"/>
    </location>
</feature>
<evidence type="ECO:0000256" key="2">
    <source>
        <dbReference type="ARBA" id="ARBA00004370"/>
    </source>
</evidence>
<dbReference type="PROSITE" id="PS50885">
    <property type="entry name" value="HAMP"/>
    <property type="match status" value="1"/>
</dbReference>
<reference evidence="14 15" key="1">
    <citation type="submission" date="2015-05" db="EMBL/GenBank/DDBJ databases">
        <title>Genome sequencing and analysis of members of genus Stenotrophomonas.</title>
        <authorList>
            <person name="Patil P.P."/>
            <person name="Midha S."/>
            <person name="Patil P.B."/>
        </authorList>
    </citation>
    <scope>NUCLEOTIDE SEQUENCE [LARGE SCALE GENOMIC DNA]</scope>
    <source>
        <strain evidence="14 15">DSM 18929</strain>
    </source>
</reference>
<protein>
    <recommendedName>
        <fullName evidence="3">histidine kinase</fullName>
        <ecNumber evidence="3">2.7.13.3</ecNumber>
    </recommendedName>
</protein>
<accession>A0A0R0BWL4</accession>
<name>A0A0R0BWL4_9GAMM</name>
<dbReference type="STRING" id="405444.ABB26_17240"/>
<dbReference type="PANTHER" id="PTHR45436">
    <property type="entry name" value="SENSOR HISTIDINE KINASE YKOH"/>
    <property type="match status" value="1"/>
</dbReference>
<dbReference type="SMART" id="SM00387">
    <property type="entry name" value="HATPase_c"/>
    <property type="match status" value="1"/>
</dbReference>
<evidence type="ECO:0000256" key="11">
    <source>
        <dbReference type="SAM" id="Phobius"/>
    </source>
</evidence>
<evidence type="ECO:0000256" key="8">
    <source>
        <dbReference type="ARBA" id="ARBA00022989"/>
    </source>
</evidence>
<dbReference type="PROSITE" id="PS50109">
    <property type="entry name" value="HIS_KIN"/>
    <property type="match status" value="1"/>
</dbReference>
<keyword evidence="5" id="KW-0808">Transferase</keyword>
<evidence type="ECO:0000256" key="6">
    <source>
        <dbReference type="ARBA" id="ARBA00022692"/>
    </source>
</evidence>
<dbReference type="PRINTS" id="PR00344">
    <property type="entry name" value="BCTRLSENSOR"/>
</dbReference>
<comment type="subcellular location">
    <subcellularLocation>
        <location evidence="2">Membrane</location>
    </subcellularLocation>
</comment>
<dbReference type="InterPro" id="IPR003594">
    <property type="entry name" value="HATPase_dom"/>
</dbReference>
<feature type="domain" description="HAMP" evidence="13">
    <location>
        <begin position="187"/>
        <end position="239"/>
    </location>
</feature>
<dbReference type="InterPro" id="IPR003660">
    <property type="entry name" value="HAMP_dom"/>
</dbReference>
<evidence type="ECO:0000259" key="12">
    <source>
        <dbReference type="PROSITE" id="PS50109"/>
    </source>
</evidence>
<dbReference type="RefSeq" id="WP_057635946.1">
    <property type="nucleotide sequence ID" value="NZ_LDJI01000042.1"/>
</dbReference>
<dbReference type="Gene3D" id="1.10.287.130">
    <property type="match status" value="1"/>
</dbReference>
<dbReference type="PANTHER" id="PTHR45436:SF5">
    <property type="entry name" value="SENSOR HISTIDINE KINASE TRCS"/>
    <property type="match status" value="1"/>
</dbReference>
<feature type="transmembrane region" description="Helical" evidence="11">
    <location>
        <begin position="168"/>
        <end position="190"/>
    </location>
</feature>
<dbReference type="SUPFAM" id="SSF55874">
    <property type="entry name" value="ATPase domain of HSP90 chaperone/DNA topoisomerase II/histidine kinase"/>
    <property type="match status" value="1"/>
</dbReference>
<dbReference type="Proteomes" id="UP000050864">
    <property type="component" value="Unassembled WGS sequence"/>
</dbReference>
<dbReference type="EMBL" id="LDJI01000042">
    <property type="protein sequence ID" value="KRG62028.1"/>
    <property type="molecule type" value="Genomic_DNA"/>
</dbReference>
<evidence type="ECO:0000256" key="4">
    <source>
        <dbReference type="ARBA" id="ARBA00022553"/>
    </source>
</evidence>
<keyword evidence="10 11" id="KW-0472">Membrane</keyword>
<sequence>MKVLSLRARLLLAGGLGLVLVSVLAGVLLGRLFEQAARDNLDTQLEQDLLTVLAQAEIDATGKLALRQEPNDARFQRVFSGAYWQIAATDGQVLLQSRSLWDESLQPPISTVPTLASGVDFNGPLQQPLRGLTQQVRLPRSQSPLQVTVASDRSQLDADVARFRQRSALAMAVLITAWLAVLVSQVQFGLRPLRALGKRVEQVRHGDAAQISSEGLGREVAPLANELNALLAHHQRMVSRARSSAQDLAHALKTPLSVLHAEADGSGENWRQTLRDQSRRMQASIDRYLASGMAADRHQRTAVAPIMQALCRLMERVHSERNIRFLTADIDAQLYFSGAAADLEEMLGNLLDNAGRWAAHEVRIQARSEGQHVQIDVIDDGPGLAEEALQQVLQRGVRLDERDGSSGLGLAIVGDIVDSYGGTLTLRNTGSGLCASLLLPQA</sequence>
<dbReference type="GO" id="GO:0000160">
    <property type="term" value="P:phosphorelay signal transduction system"/>
    <property type="evidence" value="ECO:0007669"/>
    <property type="project" value="UniProtKB-KW"/>
</dbReference>
<evidence type="ECO:0000313" key="14">
    <source>
        <dbReference type="EMBL" id="KRG62028.1"/>
    </source>
</evidence>
<evidence type="ECO:0000256" key="3">
    <source>
        <dbReference type="ARBA" id="ARBA00012438"/>
    </source>
</evidence>
<dbReference type="OrthoDB" id="9809567at2"/>
<dbReference type="InterPro" id="IPR036890">
    <property type="entry name" value="HATPase_C_sf"/>
</dbReference>
<evidence type="ECO:0000313" key="15">
    <source>
        <dbReference type="Proteomes" id="UP000050864"/>
    </source>
</evidence>
<evidence type="ECO:0000256" key="7">
    <source>
        <dbReference type="ARBA" id="ARBA00022777"/>
    </source>
</evidence>
<keyword evidence="8 11" id="KW-1133">Transmembrane helix</keyword>
<dbReference type="Gene3D" id="3.30.565.10">
    <property type="entry name" value="Histidine kinase-like ATPase, C-terminal domain"/>
    <property type="match status" value="1"/>
</dbReference>
<keyword evidence="6 11" id="KW-0812">Transmembrane</keyword>
<evidence type="ECO:0000256" key="1">
    <source>
        <dbReference type="ARBA" id="ARBA00000085"/>
    </source>
</evidence>
<proteinExistence type="predicted"/>
<keyword evidence="9" id="KW-0902">Two-component regulatory system</keyword>
<evidence type="ECO:0000256" key="10">
    <source>
        <dbReference type="ARBA" id="ARBA00023136"/>
    </source>
</evidence>